<keyword evidence="2" id="KW-1185">Reference proteome</keyword>
<comment type="caution">
    <text evidence="1">The sequence shown here is derived from an EMBL/GenBank/DDBJ whole genome shotgun (WGS) entry which is preliminary data.</text>
</comment>
<protein>
    <submittedName>
        <fullName evidence="1">2369_t:CDS:1</fullName>
    </submittedName>
</protein>
<evidence type="ECO:0000313" key="2">
    <source>
        <dbReference type="Proteomes" id="UP000789366"/>
    </source>
</evidence>
<gene>
    <name evidence="1" type="ORF">SPELUC_LOCUS1488</name>
</gene>
<sequence>MQLTMLTSYSEHSKSMKFFTSYNTLACYTIQEDKKENEMWGGTRVAKWNPYQFSLDIEFNIQLDIDYMPYHINDDNVPCTPQASSVISSASINEIINESNNEPNNRAKYNNSQPAGSFKHN</sequence>
<organism evidence="1 2">
    <name type="scientific">Cetraspora pellucida</name>
    <dbReference type="NCBI Taxonomy" id="1433469"/>
    <lineage>
        <taxon>Eukaryota</taxon>
        <taxon>Fungi</taxon>
        <taxon>Fungi incertae sedis</taxon>
        <taxon>Mucoromycota</taxon>
        <taxon>Glomeromycotina</taxon>
        <taxon>Glomeromycetes</taxon>
        <taxon>Diversisporales</taxon>
        <taxon>Gigasporaceae</taxon>
        <taxon>Cetraspora</taxon>
    </lineage>
</organism>
<proteinExistence type="predicted"/>
<reference evidence="1" key="1">
    <citation type="submission" date="2021-06" db="EMBL/GenBank/DDBJ databases">
        <authorList>
            <person name="Kallberg Y."/>
            <person name="Tangrot J."/>
            <person name="Rosling A."/>
        </authorList>
    </citation>
    <scope>NUCLEOTIDE SEQUENCE</scope>
    <source>
        <strain evidence="1">28 12/20/2015</strain>
    </source>
</reference>
<accession>A0ACA9KDH8</accession>
<evidence type="ECO:0000313" key="1">
    <source>
        <dbReference type="EMBL" id="CAG8466304.1"/>
    </source>
</evidence>
<dbReference type="EMBL" id="CAJVPW010000802">
    <property type="protein sequence ID" value="CAG8466304.1"/>
    <property type="molecule type" value="Genomic_DNA"/>
</dbReference>
<name>A0ACA9KDH8_9GLOM</name>
<dbReference type="Proteomes" id="UP000789366">
    <property type="component" value="Unassembled WGS sequence"/>
</dbReference>